<dbReference type="AlphaFoldDB" id="A0A1H4F677"/>
<gene>
    <name evidence="2" type="ORF">SAMN05216462_3156</name>
</gene>
<dbReference type="Proteomes" id="UP000182257">
    <property type="component" value="Unassembled WGS sequence"/>
</dbReference>
<proteinExistence type="predicted"/>
<sequence length="51" mass="5866">MGTLIVNDLLKEKFNKSGLSTQYSVLSFKIPPVVLICFDYKILIIYILLIF</sequence>
<evidence type="ECO:0000313" key="3">
    <source>
        <dbReference type="Proteomes" id="UP000182257"/>
    </source>
</evidence>
<keyword evidence="1" id="KW-1133">Transmembrane helix</keyword>
<reference evidence="2 3" key="1">
    <citation type="submission" date="2016-10" db="EMBL/GenBank/DDBJ databases">
        <authorList>
            <person name="de Groot N.N."/>
        </authorList>
    </citation>
    <scope>NUCLEOTIDE SEQUENCE [LARGE SCALE GENOMIC DNA]</scope>
    <source>
        <strain evidence="2 3">D31d</strain>
    </source>
</reference>
<evidence type="ECO:0000256" key="1">
    <source>
        <dbReference type="SAM" id="Phobius"/>
    </source>
</evidence>
<evidence type="ECO:0000313" key="2">
    <source>
        <dbReference type="EMBL" id="SEA92793.1"/>
    </source>
</evidence>
<name>A0A1H4F677_XYLRU</name>
<accession>A0A1H4F677</accession>
<keyword evidence="1" id="KW-0472">Membrane</keyword>
<protein>
    <submittedName>
        <fullName evidence="2">Uncharacterized protein</fullName>
    </submittedName>
</protein>
<organism evidence="2 3">
    <name type="scientific">Xylanibacter ruminicola</name>
    <name type="common">Prevotella ruminicola</name>
    <dbReference type="NCBI Taxonomy" id="839"/>
    <lineage>
        <taxon>Bacteria</taxon>
        <taxon>Pseudomonadati</taxon>
        <taxon>Bacteroidota</taxon>
        <taxon>Bacteroidia</taxon>
        <taxon>Bacteroidales</taxon>
        <taxon>Prevotellaceae</taxon>
        <taxon>Xylanibacter</taxon>
    </lineage>
</organism>
<feature type="transmembrane region" description="Helical" evidence="1">
    <location>
        <begin position="30"/>
        <end position="49"/>
    </location>
</feature>
<dbReference type="EMBL" id="FNRF01000007">
    <property type="protein sequence ID" value="SEA92793.1"/>
    <property type="molecule type" value="Genomic_DNA"/>
</dbReference>
<keyword evidence="1" id="KW-0812">Transmembrane</keyword>